<keyword evidence="2" id="KW-0472">Membrane</keyword>
<organism evidence="3 4">
    <name type="scientific">Genlisea aurea</name>
    <dbReference type="NCBI Taxonomy" id="192259"/>
    <lineage>
        <taxon>Eukaryota</taxon>
        <taxon>Viridiplantae</taxon>
        <taxon>Streptophyta</taxon>
        <taxon>Embryophyta</taxon>
        <taxon>Tracheophyta</taxon>
        <taxon>Spermatophyta</taxon>
        <taxon>Magnoliopsida</taxon>
        <taxon>eudicotyledons</taxon>
        <taxon>Gunneridae</taxon>
        <taxon>Pentapetalae</taxon>
        <taxon>asterids</taxon>
        <taxon>lamiids</taxon>
        <taxon>Lamiales</taxon>
        <taxon>Lentibulariaceae</taxon>
        <taxon>Genlisea</taxon>
    </lineage>
</organism>
<dbReference type="AlphaFoldDB" id="S8CFV3"/>
<gene>
    <name evidence="3" type="ORF">M569_08988</name>
</gene>
<feature type="region of interest" description="Disordered" evidence="1">
    <location>
        <begin position="111"/>
        <end position="130"/>
    </location>
</feature>
<feature type="transmembrane region" description="Helical" evidence="2">
    <location>
        <begin position="165"/>
        <end position="183"/>
    </location>
</feature>
<proteinExistence type="predicted"/>
<keyword evidence="2" id="KW-1133">Transmembrane helix</keyword>
<name>S8CFV3_9LAMI</name>
<feature type="non-terminal residue" evidence="3">
    <location>
        <position position="1"/>
    </location>
</feature>
<dbReference type="Gene3D" id="1.25.10.10">
    <property type="entry name" value="Leucine-rich Repeat Variant"/>
    <property type="match status" value="1"/>
</dbReference>
<comment type="caution">
    <text evidence="3">The sequence shown here is derived from an EMBL/GenBank/DDBJ whole genome shotgun (WGS) entry which is preliminary data.</text>
</comment>
<dbReference type="InterPro" id="IPR016024">
    <property type="entry name" value="ARM-type_fold"/>
</dbReference>
<keyword evidence="2" id="KW-0812">Transmembrane</keyword>
<dbReference type="SUPFAM" id="SSF48371">
    <property type="entry name" value="ARM repeat"/>
    <property type="match status" value="1"/>
</dbReference>
<dbReference type="PANTHER" id="PTHR33115">
    <property type="entry name" value="ARM REPEAT SUPERFAMILY PROTEIN"/>
    <property type="match status" value="1"/>
</dbReference>
<dbReference type="PANTHER" id="PTHR33115:SF50">
    <property type="entry name" value="ARM REPEAT SUPERFAMILY PROTEIN"/>
    <property type="match status" value="1"/>
</dbReference>
<accession>S8CFV3</accession>
<evidence type="ECO:0000313" key="4">
    <source>
        <dbReference type="Proteomes" id="UP000015453"/>
    </source>
</evidence>
<keyword evidence="4" id="KW-1185">Reference proteome</keyword>
<feature type="transmembrane region" description="Helical" evidence="2">
    <location>
        <begin position="26"/>
        <end position="47"/>
    </location>
</feature>
<evidence type="ECO:0000256" key="1">
    <source>
        <dbReference type="SAM" id="MobiDB-lite"/>
    </source>
</evidence>
<feature type="non-terminal residue" evidence="3">
    <location>
        <position position="762"/>
    </location>
</feature>
<dbReference type="InterPro" id="IPR011989">
    <property type="entry name" value="ARM-like"/>
</dbReference>
<evidence type="ECO:0000313" key="3">
    <source>
        <dbReference type="EMBL" id="EPS65785.1"/>
    </source>
</evidence>
<dbReference type="OrthoDB" id="662108at2759"/>
<sequence length="762" mass="85059">PPVKAPEKMLTLLALRLAALEKMASGIGTLAFLWATIVLLGGFAVTLSKSDLWFITLILVNESTRVFGRSRELEWQHHSTWYVSEIRSYSRRALAYSSTFVARRFKSMFQRNPTSPKGVPKRDRSPERKKFPMHGMHRRRTLSSSEVSFCPGAKWLTLSKNVSNVLYWIQLFSASACLILSTIKLARRDFGSYSRGELDKRNRNFALMVFYILAVAEALLFLMEKAYWEWNFSVERLLETAAEECELEDYGIVSVRRFFYDAYSKCIDGSVFDGLKMDMVSYAVELVGSRSPEERLMGVRILRKFSTSPRFSEDTLGILGVDLSVMERLLEMLNWTDPEEAEIRYSAAEILSELAGRMQNSQRMAGIPGAMVSISSLLHVRPSSGARYEVSEKILPMEDDASWELNHIGILILEKLAGDPDVCEKIGNAKGLLPTIVDFMQAGERLLTHRSPSTSHISTVKRALQVVKTLAGNCGVSGKRLRKDILEMVFVFGYIRDILRCGGKHPDMQTLAIGVLTNLAMEEEAAERVANTGGLLAELFTVFFDDGIPENAWCVRGAAGEAMSMLTLDNENVCRRICAMDLNGKLVEALEIPFLCVNAARILRNACISGGEDRHRHLHELTQALPIIFKAMTTSNDEKVKEAMMGAAAMVVELLPSEIVSEEVGTESVARVVSTVLEKYEFPSVKVPNIRRYAVELSVGMMTSATVEALDLMGLEEKLASVMKTTSELESFSVFCGTVGVCRHRMSMPSLVEAAMKKLLQE</sequence>
<protein>
    <submittedName>
        <fullName evidence="3">Uncharacterized protein</fullName>
    </submittedName>
</protein>
<dbReference type="EMBL" id="AUSU01004040">
    <property type="protein sequence ID" value="EPS65785.1"/>
    <property type="molecule type" value="Genomic_DNA"/>
</dbReference>
<evidence type="ECO:0000256" key="2">
    <source>
        <dbReference type="SAM" id="Phobius"/>
    </source>
</evidence>
<feature type="compositionally biased region" description="Basic and acidic residues" evidence="1">
    <location>
        <begin position="120"/>
        <end position="130"/>
    </location>
</feature>
<reference evidence="3 4" key="1">
    <citation type="journal article" date="2013" name="BMC Genomics">
        <title>The miniature genome of a carnivorous plant Genlisea aurea contains a low number of genes and short non-coding sequences.</title>
        <authorList>
            <person name="Leushkin E.V."/>
            <person name="Sutormin R.A."/>
            <person name="Nabieva E.R."/>
            <person name="Penin A.A."/>
            <person name="Kondrashov A.S."/>
            <person name="Logacheva M.D."/>
        </authorList>
    </citation>
    <scope>NUCLEOTIDE SEQUENCE [LARGE SCALE GENOMIC DNA]</scope>
</reference>
<dbReference type="Proteomes" id="UP000015453">
    <property type="component" value="Unassembled WGS sequence"/>
</dbReference>
<feature type="transmembrane region" description="Helical" evidence="2">
    <location>
        <begin position="204"/>
        <end position="223"/>
    </location>
</feature>